<dbReference type="AlphaFoldDB" id="A0A9D1PE45"/>
<dbReference type="Proteomes" id="UP000886814">
    <property type="component" value="Unassembled WGS sequence"/>
</dbReference>
<dbReference type="InterPro" id="IPR010359">
    <property type="entry name" value="IrrE_HExxH"/>
</dbReference>
<reference evidence="2" key="1">
    <citation type="journal article" date="2021" name="PeerJ">
        <title>Extensive microbial diversity within the chicken gut microbiome revealed by metagenomics and culture.</title>
        <authorList>
            <person name="Gilroy R."/>
            <person name="Ravi A."/>
            <person name="Getino M."/>
            <person name="Pursley I."/>
            <person name="Horton D.L."/>
            <person name="Alikhan N.F."/>
            <person name="Baker D."/>
            <person name="Gharbi K."/>
            <person name="Hall N."/>
            <person name="Watson M."/>
            <person name="Adriaenssens E.M."/>
            <person name="Foster-Nyarko E."/>
            <person name="Jarju S."/>
            <person name="Secka A."/>
            <person name="Antonio M."/>
            <person name="Oren A."/>
            <person name="Chaudhuri R.R."/>
            <person name="La Ragione R."/>
            <person name="Hildebrand F."/>
            <person name="Pallen M.J."/>
        </authorList>
    </citation>
    <scope>NUCLEOTIDE SEQUENCE</scope>
    <source>
        <strain evidence="2">CHK195-9823</strain>
    </source>
</reference>
<comment type="caution">
    <text evidence="2">The sequence shown here is derived from an EMBL/GenBank/DDBJ whole genome shotgun (WGS) entry which is preliminary data.</text>
</comment>
<dbReference type="EMBL" id="DXIQ01000077">
    <property type="protein sequence ID" value="HIV39622.1"/>
    <property type="molecule type" value="Genomic_DNA"/>
</dbReference>
<sequence>MISLFDGILFKRDPERFEQIREIAAGFSSIYIGQNIIQDNIFTVIENYTKTKEKPLEWLRFPINDQELCACTFVRSGRIFVMLNSGIPMSKQIFAAAHELYHVRCFLEEDDPELARSGSILNATTIETGTTEEEEMEANAFAGLLLVPVDALEQQIRIYQIDKTAIEMDDILTLMDIFAVPYKAMVLRLLEEQLISDARAREMLDIPLEEIRKRMAITDKAKRWDMIPSGYGKFGSLLENLTANTEQEALPKSRLESDWKKLERLKKAYGIE</sequence>
<gene>
    <name evidence="2" type="ORF">H9747_11625</name>
</gene>
<dbReference type="InterPro" id="IPR052345">
    <property type="entry name" value="Rad_response_metalloprotease"/>
</dbReference>
<dbReference type="Pfam" id="PF06114">
    <property type="entry name" value="Peptidase_M78"/>
    <property type="match status" value="1"/>
</dbReference>
<dbReference type="PANTHER" id="PTHR43236">
    <property type="entry name" value="ANTITOXIN HIGA1"/>
    <property type="match status" value="1"/>
</dbReference>
<feature type="domain" description="IrrE N-terminal-like" evidence="1">
    <location>
        <begin position="78"/>
        <end position="189"/>
    </location>
</feature>
<dbReference type="PANTHER" id="PTHR43236:SF1">
    <property type="entry name" value="BLL7220 PROTEIN"/>
    <property type="match status" value="1"/>
</dbReference>
<accession>A0A9D1PE45</accession>
<evidence type="ECO:0000259" key="1">
    <source>
        <dbReference type="Pfam" id="PF06114"/>
    </source>
</evidence>
<organism evidence="2 3">
    <name type="scientific">Candidatus Blautia stercorigallinarum</name>
    <dbReference type="NCBI Taxonomy" id="2838501"/>
    <lineage>
        <taxon>Bacteria</taxon>
        <taxon>Bacillati</taxon>
        <taxon>Bacillota</taxon>
        <taxon>Clostridia</taxon>
        <taxon>Lachnospirales</taxon>
        <taxon>Lachnospiraceae</taxon>
        <taxon>Blautia</taxon>
    </lineage>
</organism>
<evidence type="ECO:0000313" key="3">
    <source>
        <dbReference type="Proteomes" id="UP000886814"/>
    </source>
</evidence>
<proteinExistence type="predicted"/>
<dbReference type="Gene3D" id="1.10.10.2910">
    <property type="match status" value="1"/>
</dbReference>
<name>A0A9D1PE45_9FIRM</name>
<reference evidence="2" key="2">
    <citation type="submission" date="2021-04" db="EMBL/GenBank/DDBJ databases">
        <authorList>
            <person name="Gilroy R."/>
        </authorList>
    </citation>
    <scope>NUCLEOTIDE SEQUENCE</scope>
    <source>
        <strain evidence="2">CHK195-9823</strain>
    </source>
</reference>
<protein>
    <submittedName>
        <fullName evidence="2">ImmA/IrrE family metallo-endopeptidase</fullName>
    </submittedName>
</protein>
<evidence type="ECO:0000313" key="2">
    <source>
        <dbReference type="EMBL" id="HIV39622.1"/>
    </source>
</evidence>